<evidence type="ECO:0000313" key="2">
    <source>
        <dbReference type="EMBL" id="CAF0800670.1"/>
    </source>
</evidence>
<evidence type="ECO:0000313" key="6">
    <source>
        <dbReference type="Proteomes" id="UP000663829"/>
    </source>
</evidence>
<evidence type="ECO:0000313" key="5">
    <source>
        <dbReference type="EMBL" id="CAF3799215.1"/>
    </source>
</evidence>
<feature type="compositionally biased region" description="Low complexity" evidence="1">
    <location>
        <begin position="35"/>
        <end position="49"/>
    </location>
</feature>
<gene>
    <name evidence="3" type="ORF">GPM918_LOCUS15140</name>
    <name evidence="2" type="ORF">OVA965_LOCUS4628</name>
    <name evidence="5" type="ORF">SRO942_LOCUS15140</name>
    <name evidence="4" type="ORF">TMI583_LOCUS4626</name>
</gene>
<keyword evidence="6" id="KW-1185">Reference proteome</keyword>
<dbReference type="EMBL" id="CAJOBC010003760">
    <property type="protein sequence ID" value="CAF3799215.1"/>
    <property type="molecule type" value="Genomic_DNA"/>
</dbReference>
<protein>
    <submittedName>
        <fullName evidence="3">Uncharacterized protein</fullName>
    </submittedName>
</protein>
<dbReference type="EMBL" id="CAJNOQ010003760">
    <property type="protein sequence ID" value="CAF1028204.1"/>
    <property type="molecule type" value="Genomic_DNA"/>
</dbReference>
<evidence type="ECO:0000256" key="1">
    <source>
        <dbReference type="SAM" id="MobiDB-lite"/>
    </source>
</evidence>
<feature type="compositionally biased region" description="Polar residues" evidence="1">
    <location>
        <begin position="1"/>
        <end position="23"/>
    </location>
</feature>
<organism evidence="3 6">
    <name type="scientific">Didymodactylos carnosus</name>
    <dbReference type="NCBI Taxonomy" id="1234261"/>
    <lineage>
        <taxon>Eukaryota</taxon>
        <taxon>Metazoa</taxon>
        <taxon>Spiralia</taxon>
        <taxon>Gnathifera</taxon>
        <taxon>Rotifera</taxon>
        <taxon>Eurotatoria</taxon>
        <taxon>Bdelloidea</taxon>
        <taxon>Philodinida</taxon>
        <taxon>Philodinidae</taxon>
        <taxon>Didymodactylos</taxon>
    </lineage>
</organism>
<dbReference type="EMBL" id="CAJNOK010001234">
    <property type="protein sequence ID" value="CAF0800670.1"/>
    <property type="molecule type" value="Genomic_DNA"/>
</dbReference>
<dbReference type="Proteomes" id="UP000682733">
    <property type="component" value="Unassembled WGS sequence"/>
</dbReference>
<name>A0A814IYR2_9BILA</name>
<reference evidence="3" key="1">
    <citation type="submission" date="2021-02" db="EMBL/GenBank/DDBJ databases">
        <authorList>
            <person name="Nowell W R."/>
        </authorList>
    </citation>
    <scope>NUCLEOTIDE SEQUENCE</scope>
</reference>
<proteinExistence type="predicted"/>
<sequence length="68" mass="6671">MSSSFSPLNTTTTESSDKGSSAPSVDIGGGWTASPGTVPCPDVPDGVGPENPGIGNTCGLSITVKHPI</sequence>
<dbReference type="AlphaFoldDB" id="A0A814IYR2"/>
<accession>A0A814IYR2</accession>
<evidence type="ECO:0000313" key="4">
    <source>
        <dbReference type="EMBL" id="CAF3583986.1"/>
    </source>
</evidence>
<dbReference type="Proteomes" id="UP000677228">
    <property type="component" value="Unassembled WGS sequence"/>
</dbReference>
<dbReference type="Proteomes" id="UP000663829">
    <property type="component" value="Unassembled WGS sequence"/>
</dbReference>
<evidence type="ECO:0000313" key="3">
    <source>
        <dbReference type="EMBL" id="CAF1028204.1"/>
    </source>
</evidence>
<feature type="region of interest" description="Disordered" evidence="1">
    <location>
        <begin position="1"/>
        <end position="56"/>
    </location>
</feature>
<dbReference type="EMBL" id="CAJOBA010001234">
    <property type="protein sequence ID" value="CAF3583986.1"/>
    <property type="molecule type" value="Genomic_DNA"/>
</dbReference>
<comment type="caution">
    <text evidence="3">The sequence shown here is derived from an EMBL/GenBank/DDBJ whole genome shotgun (WGS) entry which is preliminary data.</text>
</comment>
<dbReference type="Proteomes" id="UP000681722">
    <property type="component" value="Unassembled WGS sequence"/>
</dbReference>